<dbReference type="Ensembl" id="ENSACCT00020012823.1">
    <property type="protein sequence ID" value="ENSACCP00020012267.1"/>
    <property type="gene ID" value="ENSACCG00020008431.1"/>
</dbReference>
<dbReference type="GeneTree" id="ENSGT00940000177515"/>
<dbReference type="Pfam" id="PF21771">
    <property type="entry name" value="CFAP58_CC"/>
    <property type="match status" value="1"/>
</dbReference>
<sequence length="98" mass="11480">IPALYRERNFKNLVKATSATQKQINLVKLHEQSKKNLEEEIQNYKNEAQKQRKIIYQLEKERDCFINETSELKQKVGTAFCASGSFLSYSQNCKDAKY</sequence>
<keyword evidence="1" id="KW-0175">Coiled coil</keyword>
<organism evidence="3 4">
    <name type="scientific">Aquila chrysaetos chrysaetos</name>
    <dbReference type="NCBI Taxonomy" id="223781"/>
    <lineage>
        <taxon>Eukaryota</taxon>
        <taxon>Metazoa</taxon>
        <taxon>Chordata</taxon>
        <taxon>Craniata</taxon>
        <taxon>Vertebrata</taxon>
        <taxon>Euteleostomi</taxon>
        <taxon>Archelosauria</taxon>
        <taxon>Archosauria</taxon>
        <taxon>Dinosauria</taxon>
        <taxon>Saurischia</taxon>
        <taxon>Theropoda</taxon>
        <taxon>Coelurosauria</taxon>
        <taxon>Aves</taxon>
        <taxon>Neognathae</taxon>
        <taxon>Neoaves</taxon>
        <taxon>Telluraves</taxon>
        <taxon>Accipitrimorphae</taxon>
        <taxon>Accipitriformes</taxon>
        <taxon>Accipitridae</taxon>
        <taxon>Accipitrinae</taxon>
        <taxon>Aquila</taxon>
    </lineage>
</organism>
<feature type="domain" description="Cilia- and flagella-associated protein 58 central coiled coil" evidence="2">
    <location>
        <begin position="4"/>
        <end position="76"/>
    </location>
</feature>
<evidence type="ECO:0000259" key="2">
    <source>
        <dbReference type="Pfam" id="PF21771"/>
    </source>
</evidence>
<evidence type="ECO:0000313" key="3">
    <source>
        <dbReference type="Ensembl" id="ENSACCP00020012267.1"/>
    </source>
</evidence>
<protein>
    <recommendedName>
        <fullName evidence="2">Cilia- and flagella-associated protein 58 central coiled coil domain-containing protein</fullName>
    </recommendedName>
</protein>
<dbReference type="InParanoid" id="A0A663EIZ4"/>
<feature type="coiled-coil region" evidence="1">
    <location>
        <begin position="27"/>
        <end position="61"/>
    </location>
</feature>
<reference evidence="3" key="2">
    <citation type="submission" date="2025-09" db="UniProtKB">
        <authorList>
            <consortium name="Ensembl"/>
        </authorList>
    </citation>
    <scope>IDENTIFICATION</scope>
</reference>
<proteinExistence type="predicted"/>
<evidence type="ECO:0000256" key="1">
    <source>
        <dbReference type="SAM" id="Coils"/>
    </source>
</evidence>
<evidence type="ECO:0000313" key="4">
    <source>
        <dbReference type="Proteomes" id="UP000472275"/>
    </source>
</evidence>
<dbReference type="AlphaFoldDB" id="A0A663EIZ4"/>
<accession>A0A663EIZ4</accession>
<name>A0A663EIZ4_AQUCH</name>
<keyword evidence="4" id="KW-1185">Reference proteome</keyword>
<reference evidence="3" key="1">
    <citation type="submission" date="2025-08" db="UniProtKB">
        <authorList>
            <consortium name="Ensembl"/>
        </authorList>
    </citation>
    <scope>IDENTIFICATION</scope>
</reference>
<dbReference type="InterPro" id="IPR049270">
    <property type="entry name" value="CFAP58_CC"/>
</dbReference>
<dbReference type="Proteomes" id="UP000472275">
    <property type="component" value="Chromosome 11"/>
</dbReference>